<gene>
    <name evidence="2" type="ORF">TISLANDTSLP1_18270</name>
</gene>
<dbReference type="Proteomes" id="UP001144297">
    <property type="component" value="Unassembled WGS sequence"/>
</dbReference>
<evidence type="ECO:0000256" key="1">
    <source>
        <dbReference type="SAM" id="Coils"/>
    </source>
</evidence>
<keyword evidence="1" id="KW-0175">Coiled coil</keyword>
<accession>A0A9W6GHR8</accession>
<comment type="caution">
    <text evidence="2">The sequence shown here is derived from an EMBL/GenBank/DDBJ whole genome shotgun (WGS) entry which is preliminary data.</text>
</comment>
<name>A0A9W6GHR8_9BACT</name>
<evidence type="ECO:0000313" key="3">
    <source>
        <dbReference type="Proteomes" id="UP001144297"/>
    </source>
</evidence>
<dbReference type="EMBL" id="BSDX01000001">
    <property type="protein sequence ID" value="GLI54134.1"/>
    <property type="molecule type" value="Genomic_DNA"/>
</dbReference>
<keyword evidence="3" id="KW-1185">Reference proteome</keyword>
<dbReference type="AlphaFoldDB" id="A0A9W6GHR8"/>
<feature type="coiled-coil region" evidence="1">
    <location>
        <begin position="40"/>
        <end position="82"/>
    </location>
</feature>
<reference evidence="2" key="1">
    <citation type="submission" date="2022-12" db="EMBL/GenBank/DDBJ databases">
        <title>Reference genome sequencing for broad-spectrum identification of bacterial and archaeal isolates by mass spectrometry.</title>
        <authorList>
            <person name="Sekiguchi Y."/>
            <person name="Tourlousse D.M."/>
        </authorList>
    </citation>
    <scope>NUCLEOTIDE SEQUENCE</scope>
    <source>
        <strain evidence="2">TSL-P1</strain>
    </source>
</reference>
<evidence type="ECO:0000313" key="2">
    <source>
        <dbReference type="EMBL" id="GLI54134.1"/>
    </source>
</evidence>
<organism evidence="2 3">
    <name type="scientific">Thermodesulfovibrio yellowstonii</name>
    <dbReference type="NCBI Taxonomy" id="28262"/>
    <lineage>
        <taxon>Bacteria</taxon>
        <taxon>Pseudomonadati</taxon>
        <taxon>Nitrospirota</taxon>
        <taxon>Thermodesulfovibrionia</taxon>
        <taxon>Thermodesulfovibrionales</taxon>
        <taxon>Thermodesulfovibrionaceae</taxon>
        <taxon>Thermodesulfovibrio</taxon>
    </lineage>
</organism>
<protein>
    <submittedName>
        <fullName evidence="2">Uncharacterized protein</fullName>
    </submittedName>
</protein>
<proteinExistence type="predicted"/>
<sequence length="215" mass="25587">MDEKTLLEIVRKAVKEEFNLFRQEMATKEDLKAFATKEDLKALRQEVATKEDLKAFATKEDLKALRQEVATKEDLKAFATKEDLKAFATKEDLNKLRAEFMFEINYIKSEMVTRDDLKIYITKEDFNTYIEAISERLDRFSKGIMRMLEHYESDLRELHKKFDLIDFGLLLTHLDRLAGFMEKKEQERIISENQLKRQYLEIRDRVKKIESIIGM</sequence>